<dbReference type="InterPro" id="IPR036873">
    <property type="entry name" value="Rhodanese-like_dom_sf"/>
</dbReference>
<evidence type="ECO:0000259" key="2">
    <source>
        <dbReference type="PROSITE" id="PS50206"/>
    </source>
</evidence>
<name>A0ABY7GQ96_9GAMM</name>
<dbReference type="EMBL" id="CP113517">
    <property type="protein sequence ID" value="WAR46687.1"/>
    <property type="molecule type" value="Genomic_DNA"/>
</dbReference>
<feature type="signal peptide" evidence="1">
    <location>
        <begin position="1"/>
        <end position="22"/>
    </location>
</feature>
<dbReference type="Gene3D" id="3.40.250.10">
    <property type="entry name" value="Rhodanese-like domain"/>
    <property type="match status" value="1"/>
</dbReference>
<dbReference type="PANTHER" id="PTHR43031">
    <property type="entry name" value="FAD-DEPENDENT OXIDOREDUCTASE"/>
    <property type="match status" value="1"/>
</dbReference>
<accession>A0ABY7GQ96</accession>
<organism evidence="3 4">
    <name type="scientific">Methylomonas rapida</name>
    <dbReference type="NCBI Taxonomy" id="2963939"/>
    <lineage>
        <taxon>Bacteria</taxon>
        <taxon>Pseudomonadati</taxon>
        <taxon>Pseudomonadota</taxon>
        <taxon>Gammaproteobacteria</taxon>
        <taxon>Methylococcales</taxon>
        <taxon>Methylococcaceae</taxon>
        <taxon>Methylomonas</taxon>
    </lineage>
</organism>
<dbReference type="Pfam" id="PF00581">
    <property type="entry name" value="Rhodanese"/>
    <property type="match status" value="1"/>
</dbReference>
<feature type="domain" description="Rhodanese" evidence="2">
    <location>
        <begin position="57"/>
        <end position="144"/>
    </location>
</feature>
<evidence type="ECO:0000313" key="4">
    <source>
        <dbReference type="Proteomes" id="UP001162780"/>
    </source>
</evidence>
<dbReference type="PROSITE" id="PS50206">
    <property type="entry name" value="RHODANESE_3"/>
    <property type="match status" value="1"/>
</dbReference>
<gene>
    <name evidence="3" type="ORF">NM686_009290</name>
</gene>
<sequence>MNKTLSQLTFLALLATAPIGFAAESAGSKPDAAHASKPYTAKTPKLNRAQIDALLAKPEKLLIVDVRRPDEISKIGTFPVYLNIQLDQLEQALPFIPRDRDIVTVSNHAGRAGKAADLLADKGLHVVGAIGSQNYEEEGGKIVRIVPPASKDVAQADHR</sequence>
<reference evidence="3" key="1">
    <citation type="submission" date="2022-11" db="EMBL/GenBank/DDBJ databases">
        <title>Methylomonas rapida sp. nov., Carotenoid-Producing Obligate Methanotrophs with High Growth Characteristics and Biotechnological Potential.</title>
        <authorList>
            <person name="Tikhonova E.N."/>
            <person name="Suleimanov R.Z."/>
            <person name="Miroshnikov K."/>
            <person name="Oshkin I.Y."/>
            <person name="Belova S.E."/>
            <person name="Danilova O.V."/>
            <person name="Ashikhmin A."/>
            <person name="Konopkin A."/>
            <person name="But S.Y."/>
            <person name="Khmelenina V.N."/>
            <person name="Kuznetsov N."/>
            <person name="Pimenov N.V."/>
            <person name="Dedysh S.N."/>
        </authorList>
    </citation>
    <scope>NUCLEOTIDE SEQUENCE</scope>
    <source>
        <strain evidence="3">MP1</strain>
    </source>
</reference>
<keyword evidence="4" id="KW-1185">Reference proteome</keyword>
<dbReference type="RefSeq" id="WP_255187600.1">
    <property type="nucleotide sequence ID" value="NZ_CP113517.1"/>
</dbReference>
<proteinExistence type="predicted"/>
<evidence type="ECO:0000313" key="3">
    <source>
        <dbReference type="EMBL" id="WAR46687.1"/>
    </source>
</evidence>
<keyword evidence="1" id="KW-0732">Signal</keyword>
<dbReference type="SUPFAM" id="SSF52821">
    <property type="entry name" value="Rhodanese/Cell cycle control phosphatase"/>
    <property type="match status" value="1"/>
</dbReference>
<protein>
    <submittedName>
        <fullName evidence="3">Rhodanese-like domain-containing protein</fullName>
    </submittedName>
</protein>
<dbReference type="Proteomes" id="UP001162780">
    <property type="component" value="Chromosome"/>
</dbReference>
<dbReference type="PANTHER" id="PTHR43031:SF16">
    <property type="entry name" value="OXIDOREDUCTASE"/>
    <property type="match status" value="1"/>
</dbReference>
<dbReference type="InterPro" id="IPR050229">
    <property type="entry name" value="GlpE_sulfurtransferase"/>
</dbReference>
<feature type="chain" id="PRO_5047312840" evidence="1">
    <location>
        <begin position="23"/>
        <end position="159"/>
    </location>
</feature>
<evidence type="ECO:0000256" key="1">
    <source>
        <dbReference type="SAM" id="SignalP"/>
    </source>
</evidence>
<dbReference type="CDD" id="cd00158">
    <property type="entry name" value="RHOD"/>
    <property type="match status" value="1"/>
</dbReference>
<dbReference type="InterPro" id="IPR001763">
    <property type="entry name" value="Rhodanese-like_dom"/>
</dbReference>